<dbReference type="Proteomes" id="UP000269591">
    <property type="component" value="Unassembled WGS sequence"/>
</dbReference>
<comment type="similarity">
    <text evidence="1">Belongs to the ABC transporter superfamily. Ycf16 family.</text>
</comment>
<dbReference type="EMBL" id="QIBX01000018">
    <property type="protein sequence ID" value="RNL38402.1"/>
    <property type="molecule type" value="Genomic_DNA"/>
</dbReference>
<evidence type="ECO:0000256" key="2">
    <source>
        <dbReference type="ARBA" id="ARBA00022741"/>
    </source>
</evidence>
<dbReference type="SMART" id="SM00382">
    <property type="entry name" value="AAA"/>
    <property type="match status" value="1"/>
</dbReference>
<dbReference type="InterPro" id="IPR003593">
    <property type="entry name" value="AAA+_ATPase"/>
</dbReference>
<dbReference type="InterPro" id="IPR003439">
    <property type="entry name" value="ABC_transporter-like_ATP-bd"/>
</dbReference>
<evidence type="ECO:0000313" key="6">
    <source>
        <dbReference type="Proteomes" id="UP000269591"/>
    </source>
</evidence>
<dbReference type="OrthoDB" id="9806149at2"/>
<evidence type="ECO:0000259" key="4">
    <source>
        <dbReference type="PROSITE" id="PS50893"/>
    </source>
</evidence>
<sequence length="315" mass="33250">MHSIETPGTAAIAAKPIETPGAAQAYTSLASPGAQNTALLDVRNLAASADDMQILHGVSLSIGKGETHVLMGPNGAGKSTLGRLIMGDPSYEQTAGSILFDGSDISELSPDKRSRAGLFLSFQAPVEIPGVPLLSFLRAAASGRFGQGLRGRKLRARIEELCDELDMDPAYLDRELGVGFSGGEKKKLEMLQLLLLAPKLAILDETDSGLDVDALGVVSRGIDAYRESCDGSLLIITHNTRILEHLKVDRVHVMVDGRIAAEGDASLIPWIDRNGFESFENASLSDPCCQAGDDINACPARTPSASASSLPAETR</sequence>
<name>A0A3N0AU20_9ACTN</name>
<reference evidence="6" key="1">
    <citation type="submission" date="2018-05" db="EMBL/GenBank/DDBJ databases">
        <title>Genome Sequencing of selected type strains of the family Eggerthellaceae.</title>
        <authorList>
            <person name="Danylec N."/>
            <person name="Stoll D.A."/>
            <person name="Doetsch A."/>
            <person name="Huch M."/>
        </authorList>
    </citation>
    <scope>NUCLEOTIDE SEQUENCE [LARGE SCALE GENOMIC DNA]</scope>
    <source>
        <strain evidence="6">DSM 24851</strain>
    </source>
</reference>
<dbReference type="InterPro" id="IPR010230">
    <property type="entry name" value="FeS-cluster_ATPase_SufC"/>
</dbReference>
<dbReference type="PROSITE" id="PS50893">
    <property type="entry name" value="ABC_TRANSPORTER_2"/>
    <property type="match status" value="1"/>
</dbReference>
<dbReference type="AlphaFoldDB" id="A0A3N0AU20"/>
<dbReference type="PANTHER" id="PTHR43204">
    <property type="entry name" value="ABC TRANSPORTER I FAMILY MEMBER 6, CHLOROPLASTIC"/>
    <property type="match status" value="1"/>
</dbReference>
<evidence type="ECO:0000256" key="3">
    <source>
        <dbReference type="ARBA" id="ARBA00022840"/>
    </source>
</evidence>
<dbReference type="InterPro" id="IPR017871">
    <property type="entry name" value="ABC_transporter-like_CS"/>
</dbReference>
<accession>A0A3N0AU20</accession>
<gene>
    <name evidence="5" type="primary">sufC</name>
    <name evidence="5" type="ORF">DMP06_09045</name>
</gene>
<proteinExistence type="inferred from homology"/>
<dbReference type="GO" id="GO:0005524">
    <property type="term" value="F:ATP binding"/>
    <property type="evidence" value="ECO:0007669"/>
    <property type="project" value="UniProtKB-KW"/>
</dbReference>
<keyword evidence="2" id="KW-0547">Nucleotide-binding</keyword>
<dbReference type="SUPFAM" id="SSF52540">
    <property type="entry name" value="P-loop containing nucleoside triphosphate hydrolases"/>
    <property type="match status" value="1"/>
</dbReference>
<dbReference type="Gene3D" id="3.40.50.300">
    <property type="entry name" value="P-loop containing nucleotide triphosphate hydrolases"/>
    <property type="match status" value="1"/>
</dbReference>
<keyword evidence="6" id="KW-1185">Reference proteome</keyword>
<dbReference type="GO" id="GO:0016887">
    <property type="term" value="F:ATP hydrolysis activity"/>
    <property type="evidence" value="ECO:0007669"/>
    <property type="project" value="InterPro"/>
</dbReference>
<comment type="caution">
    <text evidence="5">The sequence shown here is derived from an EMBL/GenBank/DDBJ whole genome shotgun (WGS) entry which is preliminary data.</text>
</comment>
<feature type="domain" description="ABC transporter" evidence="4">
    <location>
        <begin position="40"/>
        <end position="281"/>
    </location>
</feature>
<dbReference type="PANTHER" id="PTHR43204:SF1">
    <property type="entry name" value="ABC TRANSPORTER I FAMILY MEMBER 6, CHLOROPLASTIC"/>
    <property type="match status" value="1"/>
</dbReference>
<keyword evidence="3" id="KW-0067">ATP-binding</keyword>
<evidence type="ECO:0000313" key="5">
    <source>
        <dbReference type="EMBL" id="RNL38402.1"/>
    </source>
</evidence>
<dbReference type="InterPro" id="IPR027417">
    <property type="entry name" value="P-loop_NTPase"/>
</dbReference>
<dbReference type="RefSeq" id="WP_123209417.1">
    <property type="nucleotide sequence ID" value="NZ_JBHTHO010000021.1"/>
</dbReference>
<dbReference type="NCBIfam" id="TIGR01978">
    <property type="entry name" value="sufC"/>
    <property type="match status" value="1"/>
</dbReference>
<protein>
    <submittedName>
        <fullName evidence="5">Fe-S cluster assembly ATPase SufC</fullName>
    </submittedName>
</protein>
<organism evidence="5 6">
    <name type="scientific">Slackia equolifaciens</name>
    <dbReference type="NCBI Taxonomy" id="498718"/>
    <lineage>
        <taxon>Bacteria</taxon>
        <taxon>Bacillati</taxon>
        <taxon>Actinomycetota</taxon>
        <taxon>Coriobacteriia</taxon>
        <taxon>Eggerthellales</taxon>
        <taxon>Eggerthellaceae</taxon>
        <taxon>Slackia</taxon>
    </lineage>
</organism>
<dbReference type="Pfam" id="PF00005">
    <property type="entry name" value="ABC_tran"/>
    <property type="match status" value="1"/>
</dbReference>
<dbReference type="PROSITE" id="PS00211">
    <property type="entry name" value="ABC_TRANSPORTER_1"/>
    <property type="match status" value="1"/>
</dbReference>
<evidence type="ECO:0000256" key="1">
    <source>
        <dbReference type="ARBA" id="ARBA00006216"/>
    </source>
</evidence>